<evidence type="ECO:0000256" key="1">
    <source>
        <dbReference type="ARBA" id="ARBA00004141"/>
    </source>
</evidence>
<feature type="transmembrane region" description="Helical" evidence="6">
    <location>
        <begin position="56"/>
        <end position="75"/>
    </location>
</feature>
<keyword evidence="2" id="KW-0813">Transport</keyword>
<protein>
    <submittedName>
        <fullName evidence="8">Major facilitator superfamily MFS_1</fullName>
    </submittedName>
</protein>
<evidence type="ECO:0000259" key="7">
    <source>
        <dbReference type="PROSITE" id="PS50850"/>
    </source>
</evidence>
<feature type="transmembrane region" description="Helical" evidence="6">
    <location>
        <begin position="112"/>
        <end position="134"/>
    </location>
</feature>
<dbReference type="AlphaFoldDB" id="A0A1Y5PZC5"/>
<dbReference type="CDD" id="cd17328">
    <property type="entry name" value="MFS_spinster_like"/>
    <property type="match status" value="1"/>
</dbReference>
<dbReference type="SUPFAM" id="SSF103473">
    <property type="entry name" value="MFS general substrate transporter"/>
    <property type="match status" value="1"/>
</dbReference>
<evidence type="ECO:0000256" key="5">
    <source>
        <dbReference type="ARBA" id="ARBA00023136"/>
    </source>
</evidence>
<dbReference type="PANTHER" id="PTHR23505:SF79">
    <property type="entry name" value="PROTEIN SPINSTER"/>
    <property type="match status" value="1"/>
</dbReference>
<feature type="transmembrane region" description="Helical" evidence="6">
    <location>
        <begin position="281"/>
        <end position="303"/>
    </location>
</feature>
<feature type="transmembrane region" description="Helical" evidence="6">
    <location>
        <begin position="188"/>
        <end position="209"/>
    </location>
</feature>
<feature type="transmembrane region" description="Helical" evidence="6">
    <location>
        <begin position="16"/>
        <end position="33"/>
    </location>
</feature>
<dbReference type="Pfam" id="PF07690">
    <property type="entry name" value="MFS_1"/>
    <property type="match status" value="1"/>
</dbReference>
<keyword evidence="3 6" id="KW-0812">Transmembrane</keyword>
<feature type="domain" description="Major facilitator superfamily (MFS) profile" evidence="7">
    <location>
        <begin position="20"/>
        <end position="438"/>
    </location>
</feature>
<dbReference type="InterPro" id="IPR020846">
    <property type="entry name" value="MFS_dom"/>
</dbReference>
<reference evidence="8" key="1">
    <citation type="submission" date="2016-03" db="EMBL/GenBank/DDBJ databases">
        <authorList>
            <person name="Ploux O."/>
        </authorList>
    </citation>
    <scope>NUCLEOTIDE SEQUENCE</scope>
    <source>
        <strain evidence="8">UC10</strain>
    </source>
</reference>
<organism evidence="8">
    <name type="scientific">uncultured Sphingopyxis sp</name>
    <dbReference type="NCBI Taxonomy" id="310581"/>
    <lineage>
        <taxon>Bacteria</taxon>
        <taxon>Pseudomonadati</taxon>
        <taxon>Pseudomonadota</taxon>
        <taxon>Alphaproteobacteria</taxon>
        <taxon>Sphingomonadales</taxon>
        <taxon>Sphingomonadaceae</taxon>
        <taxon>Sphingopyxis</taxon>
        <taxon>environmental samples</taxon>
    </lineage>
</organism>
<feature type="transmembrane region" description="Helical" evidence="6">
    <location>
        <begin position="87"/>
        <end position="106"/>
    </location>
</feature>
<feature type="transmembrane region" description="Helical" evidence="6">
    <location>
        <begin position="244"/>
        <end position="266"/>
    </location>
</feature>
<dbReference type="PANTHER" id="PTHR23505">
    <property type="entry name" value="SPINSTER"/>
    <property type="match status" value="1"/>
</dbReference>
<comment type="subcellular location">
    <subcellularLocation>
        <location evidence="1">Membrane</location>
        <topology evidence="1">Multi-pass membrane protein</topology>
    </subcellularLocation>
</comment>
<sequence>MTTETLSEQSYPRRSHAMVVIAILMIVTLHSRLDQQFPALLVKPIRDAFQISDTQVSLFQGAAFAVIYAIAGPLFGRLVDRSNRRNLIIVGILFWSVMTIWSGYTTTYAQLVIARMGVGVGEAILAPAAYSMIADYVEPAIRGRAIAIYMTSHALGTGLSLMIGGAVVGSMSGQSSVVLPLLGSFVPWQAAFIFVGAPGLITALLMFGVSEPVRRDDQPDVSAAVDSKRTSADFWKHILSERRAFTCVLISQVAIAFVGNALVPWIPSVFQRMHGLPMETIGLIVGIQLIVASTIGFLLCGYLGDRWHKQGRPDARLAPLFVGEALFIPCVILWPLMTNVYLAFFFLGLQMIAHVTAIGTLPLVTQDVVPNRMRGQAVTMILLVTTLLGWAVGPTAVALFTDYVFHDDNALPYSIICTTVPVALLAIAVAWWGRDSYIAAQQRLHAQPAGNPIAPAPPRA</sequence>
<dbReference type="GO" id="GO:0016020">
    <property type="term" value="C:membrane"/>
    <property type="evidence" value="ECO:0007669"/>
    <property type="project" value="UniProtKB-SubCell"/>
</dbReference>
<feature type="transmembrane region" description="Helical" evidence="6">
    <location>
        <begin position="146"/>
        <end position="168"/>
    </location>
</feature>
<keyword evidence="4 6" id="KW-1133">Transmembrane helix</keyword>
<evidence type="ECO:0000256" key="4">
    <source>
        <dbReference type="ARBA" id="ARBA00022989"/>
    </source>
</evidence>
<dbReference type="InterPro" id="IPR011701">
    <property type="entry name" value="MFS"/>
</dbReference>
<dbReference type="EMBL" id="LT598653">
    <property type="protein sequence ID" value="SBV32564.1"/>
    <property type="molecule type" value="Genomic_DNA"/>
</dbReference>
<dbReference type="InterPro" id="IPR044770">
    <property type="entry name" value="MFS_spinster-like"/>
</dbReference>
<evidence type="ECO:0000313" key="8">
    <source>
        <dbReference type="EMBL" id="SBV32564.1"/>
    </source>
</evidence>
<feature type="transmembrane region" description="Helical" evidence="6">
    <location>
        <begin position="340"/>
        <end position="365"/>
    </location>
</feature>
<dbReference type="GO" id="GO:0022857">
    <property type="term" value="F:transmembrane transporter activity"/>
    <property type="evidence" value="ECO:0007669"/>
    <property type="project" value="InterPro"/>
</dbReference>
<accession>A0A1Y5PZC5</accession>
<dbReference type="PROSITE" id="PS50850">
    <property type="entry name" value="MFS"/>
    <property type="match status" value="1"/>
</dbReference>
<dbReference type="KEGG" id="sphu:SPPYR_1444"/>
<dbReference type="Gene3D" id="1.20.1250.20">
    <property type="entry name" value="MFS general substrate transporter like domains"/>
    <property type="match status" value="1"/>
</dbReference>
<keyword evidence="5 6" id="KW-0472">Membrane</keyword>
<gene>
    <name evidence="8" type="ORF">SPPYR_1444</name>
</gene>
<evidence type="ECO:0000256" key="6">
    <source>
        <dbReference type="SAM" id="Phobius"/>
    </source>
</evidence>
<feature type="transmembrane region" description="Helical" evidence="6">
    <location>
        <begin position="413"/>
        <end position="433"/>
    </location>
</feature>
<proteinExistence type="predicted"/>
<name>A0A1Y5PZC5_9SPHN</name>
<evidence type="ECO:0000256" key="2">
    <source>
        <dbReference type="ARBA" id="ARBA00022448"/>
    </source>
</evidence>
<dbReference type="InterPro" id="IPR036259">
    <property type="entry name" value="MFS_trans_sf"/>
</dbReference>
<feature type="transmembrane region" description="Helical" evidence="6">
    <location>
        <begin position="315"/>
        <end position="334"/>
    </location>
</feature>
<dbReference type="RefSeq" id="WP_184100672.1">
    <property type="nucleotide sequence ID" value="NZ_LT598653.1"/>
</dbReference>
<feature type="transmembrane region" description="Helical" evidence="6">
    <location>
        <begin position="377"/>
        <end position="401"/>
    </location>
</feature>
<evidence type="ECO:0000256" key="3">
    <source>
        <dbReference type="ARBA" id="ARBA00022692"/>
    </source>
</evidence>